<gene>
    <name evidence="8" type="ORF">RJ639_037306</name>
</gene>
<name>A0AA88WRC0_9ASTE</name>
<dbReference type="FunFam" id="2.40.50.100:FF:000010">
    <property type="entry name" value="Acetyltransferase component of pyruvate dehydrogenase complex"/>
    <property type="match status" value="1"/>
</dbReference>
<dbReference type="GO" id="GO:0016746">
    <property type="term" value="F:acyltransferase activity"/>
    <property type="evidence" value="ECO:0007669"/>
    <property type="project" value="UniProtKB-KW"/>
</dbReference>
<dbReference type="InterPro" id="IPR045257">
    <property type="entry name" value="E2/Pdx1"/>
</dbReference>
<dbReference type="AlphaFoldDB" id="A0AA88WRC0"/>
<dbReference type="Pfam" id="PF02817">
    <property type="entry name" value="E3_binding"/>
    <property type="match status" value="1"/>
</dbReference>
<evidence type="ECO:0000256" key="5">
    <source>
        <dbReference type="SAM" id="MobiDB-lite"/>
    </source>
</evidence>
<evidence type="ECO:0000256" key="4">
    <source>
        <dbReference type="RuleBase" id="RU003423"/>
    </source>
</evidence>
<dbReference type="Pfam" id="PF00198">
    <property type="entry name" value="2-oxoacid_dh"/>
    <property type="match status" value="2"/>
</dbReference>
<comment type="caution">
    <text evidence="8">The sequence shown here is derived from an EMBL/GenBank/DDBJ whole genome shotgun (WGS) entry which is preliminary data.</text>
</comment>
<dbReference type="GO" id="GO:0045254">
    <property type="term" value="C:pyruvate dehydrogenase complex"/>
    <property type="evidence" value="ECO:0007669"/>
    <property type="project" value="InterPro"/>
</dbReference>
<keyword evidence="4" id="KW-0808">Transferase</keyword>
<dbReference type="Gene3D" id="3.30.559.10">
    <property type="entry name" value="Chloramphenicol acetyltransferase-like domain"/>
    <property type="match status" value="1"/>
</dbReference>
<dbReference type="InterPro" id="IPR001078">
    <property type="entry name" value="2-oxoacid_DH_actylTfrase"/>
</dbReference>
<dbReference type="EC" id="2.3.1.-" evidence="4"/>
<keyword evidence="3" id="KW-0809">Transit peptide</keyword>
<dbReference type="SUPFAM" id="SSF52777">
    <property type="entry name" value="CoA-dependent acyltransferases"/>
    <property type="match status" value="2"/>
</dbReference>
<reference evidence="8" key="1">
    <citation type="submission" date="2022-12" db="EMBL/GenBank/DDBJ databases">
        <title>Draft genome assemblies for two species of Escallonia (Escalloniales).</title>
        <authorList>
            <person name="Chanderbali A."/>
            <person name="Dervinis C."/>
            <person name="Anghel I."/>
            <person name="Soltis D."/>
            <person name="Soltis P."/>
            <person name="Zapata F."/>
        </authorList>
    </citation>
    <scope>NUCLEOTIDE SEQUENCE</scope>
    <source>
        <strain evidence="8">UCBG64.0493</strain>
        <tissue evidence="8">Leaf</tissue>
    </source>
</reference>
<dbReference type="PROSITE" id="PS00189">
    <property type="entry name" value="LIPOYL"/>
    <property type="match status" value="1"/>
</dbReference>
<evidence type="ECO:0000256" key="2">
    <source>
        <dbReference type="ARBA" id="ARBA00022823"/>
    </source>
</evidence>
<dbReference type="InterPro" id="IPR004167">
    <property type="entry name" value="PSBD"/>
</dbReference>
<dbReference type="CDD" id="cd06849">
    <property type="entry name" value="lipoyl_domain"/>
    <property type="match status" value="2"/>
</dbReference>
<dbReference type="InterPro" id="IPR011053">
    <property type="entry name" value="Single_hybrid_motif"/>
</dbReference>
<keyword evidence="4" id="KW-0012">Acyltransferase</keyword>
<feature type="domain" description="Lipoyl-binding" evidence="6">
    <location>
        <begin position="355"/>
        <end position="431"/>
    </location>
</feature>
<sequence length="821" mass="88010">MASMADKEHYGAEEASESRRRPNLTFIGLSQFPPVINNHEAVLFAGGSGRRRWGTRRIVANHCSWASSARHCSSEEASRECCDWSRGKLGGEGDMLLLEEGAGLLGGDGGRISLGPDGSDTSTVCTKSIPNRNSKAQNFIVDGDVTLLRFTPFYVFGRVYDNSSKLKLPVGVRYFSSAEPPSHLVIGMPALSPTMSQGNIAKWRKKEGDKVGVPEMSYDDIIESLAFNFIGQLPSRSTHGVVGGYDGVSNGIVGWIEVGDVICDIETDKATLEFESLEEGFLAKILVPEGSKDVPVGQPIAITVEDSEDLQNVPAVVTDGSEAKEKQSVQDNVTNENKQPETSSAKISASDLPPHIILEMPALSPTMNQGNIAKWRKKEGDKIEVGDVICDIETDKATLEFECLEEGFIAKILAPDDSKDVTVGQAIAITVEDMNDIEAVKTSIDFAVMEEKLTHGDTRNKMRGQNTSFSRISPSAKLLITEHGLDASLLIASGPRGTLLKGDVLAAIKSGKGSAKISSSEKIPESPQIQSNISSASAGSGAHIHQSDFFEDLPNSQIRKFDVYFADVILDPLLSFRKELKEKYDVKVSVNDIVIKAVAIALRNVPEANGVSFTISAFDAHMSVPLKADMVGARADGSLGILLAHLSSTELLMSDGARAPKVLYAYWNAEKGEVVLCDSVDISIAVATEKGLMTPIVKNADQKSISRISSEVKELAEKARTGKLTPTEFQGGTFSISNLGMFPVDHFSAIINPPQGGILAVGRGNQVVVPVAGSDGIEKPAVVTKINLTLSADHRVIEGKVGGAFVAALRSNFSDIRKLLL</sequence>
<dbReference type="SUPFAM" id="SSF51230">
    <property type="entry name" value="Single hybrid motif"/>
    <property type="match status" value="3"/>
</dbReference>
<dbReference type="PANTHER" id="PTHR23151:SF90">
    <property type="entry name" value="DIHYDROLIPOYLLYSINE-RESIDUE ACETYLTRANSFERASE COMPONENT OF PYRUVATE DEHYDROGENASE COMPLEX, MITOCHONDRIAL-RELATED"/>
    <property type="match status" value="1"/>
</dbReference>
<comment type="cofactor">
    <cofactor evidence="4">
        <name>(R)-lipoate</name>
        <dbReference type="ChEBI" id="CHEBI:83088"/>
    </cofactor>
</comment>
<keyword evidence="2 4" id="KW-0450">Lipoyl</keyword>
<proteinExistence type="inferred from homology"/>
<dbReference type="PROSITE" id="PS51826">
    <property type="entry name" value="PSBD"/>
    <property type="match status" value="1"/>
</dbReference>
<evidence type="ECO:0000259" key="7">
    <source>
        <dbReference type="PROSITE" id="PS51826"/>
    </source>
</evidence>
<dbReference type="Pfam" id="PF00364">
    <property type="entry name" value="Biotin_lipoyl"/>
    <property type="match status" value="2"/>
</dbReference>
<dbReference type="Proteomes" id="UP001188597">
    <property type="component" value="Unassembled WGS sequence"/>
</dbReference>
<comment type="similarity">
    <text evidence="1 4">Belongs to the 2-oxoacid dehydrogenase family.</text>
</comment>
<feature type="region of interest" description="Disordered" evidence="5">
    <location>
        <begin position="517"/>
        <end position="540"/>
    </location>
</feature>
<organism evidence="8 9">
    <name type="scientific">Escallonia herrerae</name>
    <dbReference type="NCBI Taxonomy" id="1293975"/>
    <lineage>
        <taxon>Eukaryota</taxon>
        <taxon>Viridiplantae</taxon>
        <taxon>Streptophyta</taxon>
        <taxon>Embryophyta</taxon>
        <taxon>Tracheophyta</taxon>
        <taxon>Spermatophyta</taxon>
        <taxon>Magnoliopsida</taxon>
        <taxon>eudicotyledons</taxon>
        <taxon>Gunneridae</taxon>
        <taxon>Pentapetalae</taxon>
        <taxon>asterids</taxon>
        <taxon>campanulids</taxon>
        <taxon>Escalloniales</taxon>
        <taxon>Escalloniaceae</taxon>
        <taxon>Escallonia</taxon>
    </lineage>
</organism>
<dbReference type="EMBL" id="JAVXUP010000310">
    <property type="protein sequence ID" value="KAK3031294.1"/>
    <property type="molecule type" value="Genomic_DNA"/>
</dbReference>
<feature type="compositionally biased region" description="Low complexity" evidence="5">
    <location>
        <begin position="528"/>
        <end position="540"/>
    </location>
</feature>
<dbReference type="InterPro" id="IPR000089">
    <property type="entry name" value="Biotin_lipoyl"/>
</dbReference>
<feature type="region of interest" description="Disordered" evidence="5">
    <location>
        <begin position="319"/>
        <end position="347"/>
    </location>
</feature>
<dbReference type="PANTHER" id="PTHR23151">
    <property type="entry name" value="DIHYDROLIPOAMIDE ACETYL/SUCCINYL-TRANSFERASE-RELATED"/>
    <property type="match status" value="1"/>
</dbReference>
<evidence type="ECO:0000259" key="6">
    <source>
        <dbReference type="PROSITE" id="PS50968"/>
    </source>
</evidence>
<dbReference type="PROSITE" id="PS50968">
    <property type="entry name" value="BIOTINYL_LIPOYL"/>
    <property type="match status" value="1"/>
</dbReference>
<dbReference type="Gene3D" id="2.40.50.100">
    <property type="match status" value="3"/>
</dbReference>
<dbReference type="Gene3D" id="4.10.320.10">
    <property type="entry name" value="E3-binding domain"/>
    <property type="match status" value="1"/>
</dbReference>
<evidence type="ECO:0000256" key="1">
    <source>
        <dbReference type="ARBA" id="ARBA00007317"/>
    </source>
</evidence>
<evidence type="ECO:0000256" key="3">
    <source>
        <dbReference type="ARBA" id="ARBA00022946"/>
    </source>
</evidence>
<dbReference type="SUPFAM" id="SSF47005">
    <property type="entry name" value="Peripheral subunit-binding domain of 2-oxo acid dehydrogenase complex"/>
    <property type="match status" value="1"/>
</dbReference>
<evidence type="ECO:0000313" key="8">
    <source>
        <dbReference type="EMBL" id="KAK3031294.1"/>
    </source>
</evidence>
<evidence type="ECO:0000313" key="9">
    <source>
        <dbReference type="Proteomes" id="UP001188597"/>
    </source>
</evidence>
<feature type="compositionally biased region" description="Polar residues" evidence="5">
    <location>
        <begin position="329"/>
        <end position="347"/>
    </location>
</feature>
<protein>
    <recommendedName>
        <fullName evidence="4">Dihydrolipoamide acetyltransferase component of pyruvate dehydrogenase complex</fullName>
        <ecNumber evidence="4">2.3.1.-</ecNumber>
    </recommendedName>
</protein>
<dbReference type="GO" id="GO:0006086">
    <property type="term" value="P:pyruvate decarboxylation to acetyl-CoA"/>
    <property type="evidence" value="ECO:0007669"/>
    <property type="project" value="InterPro"/>
</dbReference>
<dbReference type="GO" id="GO:0005739">
    <property type="term" value="C:mitochondrion"/>
    <property type="evidence" value="ECO:0007669"/>
    <property type="project" value="TreeGrafter"/>
</dbReference>
<keyword evidence="9" id="KW-1185">Reference proteome</keyword>
<dbReference type="InterPro" id="IPR023213">
    <property type="entry name" value="CAT-like_dom_sf"/>
</dbReference>
<feature type="domain" description="Peripheral subunit-binding (PSBD)" evidence="7">
    <location>
        <begin position="471"/>
        <end position="508"/>
    </location>
</feature>
<accession>A0AA88WRC0</accession>
<dbReference type="InterPro" id="IPR003016">
    <property type="entry name" value="2-oxoA_DH_lipoyl-BS"/>
</dbReference>
<dbReference type="InterPro" id="IPR036625">
    <property type="entry name" value="E3-bd_dom_sf"/>
</dbReference>